<reference evidence="12" key="1">
    <citation type="submission" date="2016-11" db="EMBL/GenBank/DDBJ databases">
        <authorList>
            <person name="Varghese N."/>
            <person name="Submissions S."/>
        </authorList>
    </citation>
    <scope>NUCLEOTIDE SEQUENCE [LARGE SCALE GENOMIC DNA]</scope>
    <source>
        <strain evidence="12">DSM 26134</strain>
    </source>
</reference>
<proteinExistence type="inferred from homology"/>
<comment type="catalytic activity">
    <reaction evidence="1 9">
        <text>N-(5-phospho-beta-D-ribosyl)anthranilate = 1-(2-carboxyphenylamino)-1-deoxy-D-ribulose 5-phosphate</text>
        <dbReference type="Rhea" id="RHEA:21540"/>
        <dbReference type="ChEBI" id="CHEBI:18277"/>
        <dbReference type="ChEBI" id="CHEBI:58613"/>
        <dbReference type="EC" id="5.3.1.24"/>
    </reaction>
</comment>
<accession>A0A1M6VNR5</accession>
<dbReference type="PANTHER" id="PTHR42894:SF1">
    <property type="entry name" value="N-(5'-PHOSPHORIBOSYL)ANTHRANILATE ISOMERASE"/>
    <property type="match status" value="1"/>
</dbReference>
<evidence type="ECO:0000256" key="9">
    <source>
        <dbReference type="HAMAP-Rule" id="MF_00135"/>
    </source>
</evidence>
<comment type="similarity">
    <text evidence="9">Belongs to the TrpF family.</text>
</comment>
<dbReference type="InterPro" id="IPR044643">
    <property type="entry name" value="TrpF_fam"/>
</dbReference>
<keyword evidence="5 9" id="KW-0028">Amino-acid biosynthesis</keyword>
<dbReference type="EMBL" id="FRAA01000009">
    <property type="protein sequence ID" value="SHK83207.1"/>
    <property type="molecule type" value="Genomic_DNA"/>
</dbReference>
<dbReference type="SUPFAM" id="SSF51366">
    <property type="entry name" value="Ribulose-phoshate binding barrel"/>
    <property type="match status" value="1"/>
</dbReference>
<dbReference type="Proteomes" id="UP000184474">
    <property type="component" value="Unassembled WGS sequence"/>
</dbReference>
<dbReference type="GO" id="GO:0004640">
    <property type="term" value="F:phosphoribosylanthranilate isomerase activity"/>
    <property type="evidence" value="ECO:0007669"/>
    <property type="project" value="UniProtKB-UniRule"/>
</dbReference>
<gene>
    <name evidence="9" type="primary">trpF</name>
    <name evidence="11" type="ORF">SAMN04488028_109130</name>
</gene>
<dbReference type="UniPathway" id="UPA00035">
    <property type="reaction ID" value="UER00042"/>
</dbReference>
<evidence type="ECO:0000256" key="1">
    <source>
        <dbReference type="ARBA" id="ARBA00001164"/>
    </source>
</evidence>
<dbReference type="RefSeq" id="WP_073124992.1">
    <property type="nucleotide sequence ID" value="NZ_FRAA01000009.1"/>
</dbReference>
<dbReference type="PANTHER" id="PTHR42894">
    <property type="entry name" value="N-(5'-PHOSPHORIBOSYL)ANTHRANILATE ISOMERASE"/>
    <property type="match status" value="1"/>
</dbReference>
<evidence type="ECO:0000256" key="6">
    <source>
        <dbReference type="ARBA" id="ARBA00022822"/>
    </source>
</evidence>
<dbReference type="GO" id="GO:0000162">
    <property type="term" value="P:L-tryptophan biosynthetic process"/>
    <property type="evidence" value="ECO:0007669"/>
    <property type="project" value="UniProtKB-UniRule"/>
</dbReference>
<keyword evidence="8 9" id="KW-0413">Isomerase</keyword>
<evidence type="ECO:0000256" key="7">
    <source>
        <dbReference type="ARBA" id="ARBA00023141"/>
    </source>
</evidence>
<evidence type="ECO:0000256" key="5">
    <source>
        <dbReference type="ARBA" id="ARBA00022605"/>
    </source>
</evidence>
<organism evidence="11 12">
    <name type="scientific">Reichenbachiella agariperforans</name>
    <dbReference type="NCBI Taxonomy" id="156994"/>
    <lineage>
        <taxon>Bacteria</taxon>
        <taxon>Pseudomonadati</taxon>
        <taxon>Bacteroidota</taxon>
        <taxon>Cytophagia</taxon>
        <taxon>Cytophagales</taxon>
        <taxon>Reichenbachiellaceae</taxon>
        <taxon>Reichenbachiella</taxon>
    </lineage>
</organism>
<dbReference type="InterPro" id="IPR011060">
    <property type="entry name" value="RibuloseP-bd_barrel"/>
</dbReference>
<evidence type="ECO:0000256" key="3">
    <source>
        <dbReference type="ARBA" id="ARBA00012572"/>
    </source>
</evidence>
<keyword evidence="6 9" id="KW-0822">Tryptophan biosynthesis</keyword>
<dbReference type="AlphaFoldDB" id="A0A1M6VNR5"/>
<dbReference type="EC" id="5.3.1.24" evidence="3 9"/>
<dbReference type="Pfam" id="PF00697">
    <property type="entry name" value="PRAI"/>
    <property type="match status" value="1"/>
</dbReference>
<evidence type="ECO:0000256" key="8">
    <source>
        <dbReference type="ARBA" id="ARBA00023235"/>
    </source>
</evidence>
<feature type="domain" description="N-(5'phosphoribosyl) anthranilate isomerase (PRAI)" evidence="10">
    <location>
        <begin position="4"/>
        <end position="201"/>
    </location>
</feature>
<dbReference type="InterPro" id="IPR013785">
    <property type="entry name" value="Aldolase_TIM"/>
</dbReference>
<sequence length="205" mass="23304">MQIKVCGIRHKENLDQLIDSSVDYIGFIFYPKSKRFFLDGSLSSNDLRALDKEKVGVFVNEQVEEVLTIAKEYHLDVLQLHGDESSRDCAVLRAAGYQVWKAFPVYDHLPKKLDEYTEYVDAFLFDTKGVDHGGNGVKFDWSVLEQYQMTVPLILSGGIGPEDVERVRALGIEQLIAIDVNSRFEIEPGLKDVDVLKKFISETKK</sequence>
<dbReference type="InterPro" id="IPR001240">
    <property type="entry name" value="PRAI_dom"/>
</dbReference>
<evidence type="ECO:0000256" key="4">
    <source>
        <dbReference type="ARBA" id="ARBA00022272"/>
    </source>
</evidence>
<evidence type="ECO:0000259" key="10">
    <source>
        <dbReference type="Pfam" id="PF00697"/>
    </source>
</evidence>
<keyword evidence="12" id="KW-1185">Reference proteome</keyword>
<protein>
    <recommendedName>
        <fullName evidence="4 9">N-(5'-phosphoribosyl)anthranilate isomerase</fullName>
        <shortName evidence="9">PRAI</shortName>
        <ecNumber evidence="3 9">5.3.1.24</ecNumber>
    </recommendedName>
</protein>
<dbReference type="CDD" id="cd00405">
    <property type="entry name" value="PRAI"/>
    <property type="match status" value="1"/>
</dbReference>
<evidence type="ECO:0000256" key="2">
    <source>
        <dbReference type="ARBA" id="ARBA00004664"/>
    </source>
</evidence>
<dbReference type="Gene3D" id="3.20.20.70">
    <property type="entry name" value="Aldolase class I"/>
    <property type="match status" value="1"/>
</dbReference>
<evidence type="ECO:0000313" key="11">
    <source>
        <dbReference type="EMBL" id="SHK83207.1"/>
    </source>
</evidence>
<dbReference type="STRING" id="156994.SAMN04488028_109130"/>
<comment type="pathway">
    <text evidence="2 9">Amino-acid biosynthesis; L-tryptophan biosynthesis; L-tryptophan from chorismate: step 3/5.</text>
</comment>
<dbReference type="HAMAP" id="MF_00135">
    <property type="entry name" value="PRAI"/>
    <property type="match status" value="1"/>
</dbReference>
<name>A0A1M6VNR5_REIAG</name>
<keyword evidence="7 9" id="KW-0057">Aromatic amino acid biosynthesis</keyword>
<evidence type="ECO:0000313" key="12">
    <source>
        <dbReference type="Proteomes" id="UP000184474"/>
    </source>
</evidence>